<protein>
    <submittedName>
        <fullName evidence="1">Uncharacterized protein</fullName>
    </submittedName>
</protein>
<accession>A0A8S5TNX2</accession>
<name>A0A8S5TNX2_9CAUD</name>
<organism evidence="1">
    <name type="scientific">Siphoviridae sp. ctyU16</name>
    <dbReference type="NCBI Taxonomy" id="2827976"/>
    <lineage>
        <taxon>Viruses</taxon>
        <taxon>Duplodnaviria</taxon>
        <taxon>Heunggongvirae</taxon>
        <taxon>Uroviricota</taxon>
        <taxon>Caudoviricetes</taxon>
    </lineage>
</organism>
<reference evidence="1" key="1">
    <citation type="journal article" date="2021" name="Proc. Natl. Acad. Sci. U.S.A.">
        <title>A Catalog of Tens of Thousands of Viruses from Human Metagenomes Reveals Hidden Associations with Chronic Diseases.</title>
        <authorList>
            <person name="Tisza M.J."/>
            <person name="Buck C.B."/>
        </authorList>
    </citation>
    <scope>NUCLEOTIDE SEQUENCE</scope>
    <source>
        <strain evidence="1">CtyU16</strain>
    </source>
</reference>
<dbReference type="EMBL" id="BK032868">
    <property type="protein sequence ID" value="DAF64824.1"/>
    <property type="molecule type" value="Genomic_DNA"/>
</dbReference>
<evidence type="ECO:0000313" key="1">
    <source>
        <dbReference type="EMBL" id="DAF64824.1"/>
    </source>
</evidence>
<proteinExistence type="predicted"/>
<sequence>MAQKIFALLFGGFKITPYLCNCQTSCSNTQIRARRNSSPELIKFRWAYFYAHTCRLLQRRYGGCLPVN</sequence>